<evidence type="ECO:0000256" key="1">
    <source>
        <dbReference type="SAM" id="Phobius"/>
    </source>
</evidence>
<reference evidence="2" key="1">
    <citation type="submission" date="2018-02" db="EMBL/GenBank/DDBJ databases">
        <title>Rhizophora mucronata_Transcriptome.</title>
        <authorList>
            <person name="Meera S.P."/>
            <person name="Sreeshan A."/>
            <person name="Augustine A."/>
        </authorList>
    </citation>
    <scope>NUCLEOTIDE SEQUENCE</scope>
    <source>
        <tissue evidence="2">Leaf</tissue>
    </source>
</reference>
<keyword evidence="1" id="KW-0472">Membrane</keyword>
<accession>A0A2P2KXW4</accession>
<keyword evidence="1" id="KW-1133">Transmembrane helix</keyword>
<evidence type="ECO:0000313" key="2">
    <source>
        <dbReference type="EMBL" id="MBX10565.1"/>
    </source>
</evidence>
<proteinExistence type="predicted"/>
<organism evidence="2">
    <name type="scientific">Rhizophora mucronata</name>
    <name type="common">Asiatic mangrove</name>
    <dbReference type="NCBI Taxonomy" id="61149"/>
    <lineage>
        <taxon>Eukaryota</taxon>
        <taxon>Viridiplantae</taxon>
        <taxon>Streptophyta</taxon>
        <taxon>Embryophyta</taxon>
        <taxon>Tracheophyta</taxon>
        <taxon>Spermatophyta</taxon>
        <taxon>Magnoliopsida</taxon>
        <taxon>eudicotyledons</taxon>
        <taxon>Gunneridae</taxon>
        <taxon>Pentapetalae</taxon>
        <taxon>rosids</taxon>
        <taxon>fabids</taxon>
        <taxon>Malpighiales</taxon>
        <taxon>Rhizophoraceae</taxon>
        <taxon>Rhizophora</taxon>
    </lineage>
</organism>
<dbReference type="AlphaFoldDB" id="A0A2P2KXW4"/>
<keyword evidence="1" id="KW-0812">Transmembrane</keyword>
<name>A0A2P2KXW4_RHIMU</name>
<feature type="transmembrane region" description="Helical" evidence="1">
    <location>
        <begin position="43"/>
        <end position="66"/>
    </location>
</feature>
<sequence>MYHVLLIEKYTTYSWNLCSFTDNAGLCGIPGLPPCGPHLSSRAIVGIAFGATVAFVLMIICSMCWWKRRQNILRAQQIAARGAPYAKSRTQLSHDIQMTRHGHARTAAENGPSLLL</sequence>
<dbReference type="EMBL" id="GGEC01030081">
    <property type="protein sequence ID" value="MBX10565.1"/>
    <property type="molecule type" value="Transcribed_RNA"/>
</dbReference>
<protein>
    <submittedName>
        <fullName evidence="2">LRR-RLK</fullName>
    </submittedName>
</protein>